<reference evidence="5 6" key="1">
    <citation type="submission" date="2018-11" db="EMBL/GenBank/DDBJ databases">
        <title>Deinococcus shelandsis sp. nov., isolated from South Shetland Islands soil of Antarctica.</title>
        <authorList>
            <person name="Tian J."/>
        </authorList>
    </citation>
    <scope>NUCLEOTIDE SEQUENCE [LARGE SCALE GENOMIC DNA]</scope>
    <source>
        <strain evidence="5 6">S14-83T</strain>
        <plasmid evidence="5 6">unnamed2</plasmid>
    </source>
</reference>
<dbReference type="PANTHER" id="PTHR43537:SF5">
    <property type="entry name" value="UXU OPERON TRANSCRIPTIONAL REGULATOR"/>
    <property type="match status" value="1"/>
</dbReference>
<name>A0A3G8YJ35_9DEIO</name>
<dbReference type="Gene3D" id="1.10.10.10">
    <property type="entry name" value="Winged helix-like DNA-binding domain superfamily/Winged helix DNA-binding domain"/>
    <property type="match status" value="1"/>
</dbReference>
<dbReference type="RefSeq" id="WP_124875032.1">
    <property type="nucleotide sequence ID" value="NZ_CP034186.1"/>
</dbReference>
<dbReference type="AlphaFoldDB" id="A0A3G8YJ35"/>
<dbReference type="Pfam" id="PF07729">
    <property type="entry name" value="FCD"/>
    <property type="match status" value="1"/>
</dbReference>
<sequence length="238" mass="25710">MTVYPVKRQKIPQSVADELLALIVRCEMLPGQKLPPERVLAGQLGVSRASLRDALARLEVLGHIGVRQGEGTFVQQPDAATLCLPFQGLLTRLPPQARDLLAFRQMIEPEVAALAALHASAAQLAAINDCLERQETAKQSQQPLGAEDLIFHALIAQASGNSVVVAALNTLQHLLLHLRERLLVGNQPGLTVQQHRDIFEAIAARSPERARLTMSTHLDSVIRTAPDAYSSTGGSTHA</sequence>
<dbReference type="InterPro" id="IPR000524">
    <property type="entry name" value="Tscrpt_reg_HTH_GntR"/>
</dbReference>
<dbReference type="EMBL" id="CP034186">
    <property type="protein sequence ID" value="AZI44925.1"/>
    <property type="molecule type" value="Genomic_DNA"/>
</dbReference>
<dbReference type="GO" id="GO:0003677">
    <property type="term" value="F:DNA binding"/>
    <property type="evidence" value="ECO:0007669"/>
    <property type="project" value="UniProtKB-KW"/>
</dbReference>
<evidence type="ECO:0000256" key="2">
    <source>
        <dbReference type="ARBA" id="ARBA00023125"/>
    </source>
</evidence>
<dbReference type="SUPFAM" id="SSF48008">
    <property type="entry name" value="GntR ligand-binding domain-like"/>
    <property type="match status" value="1"/>
</dbReference>
<dbReference type="OrthoDB" id="9799482at2"/>
<evidence type="ECO:0000256" key="1">
    <source>
        <dbReference type="ARBA" id="ARBA00023015"/>
    </source>
</evidence>
<evidence type="ECO:0000256" key="3">
    <source>
        <dbReference type="ARBA" id="ARBA00023163"/>
    </source>
</evidence>
<feature type="domain" description="HTH gntR-type" evidence="4">
    <location>
        <begin position="9"/>
        <end position="77"/>
    </location>
</feature>
<keyword evidence="2" id="KW-0238">DNA-binding</keyword>
<dbReference type="SMART" id="SM00345">
    <property type="entry name" value="HTH_GNTR"/>
    <property type="match status" value="1"/>
</dbReference>
<dbReference type="PANTHER" id="PTHR43537">
    <property type="entry name" value="TRANSCRIPTIONAL REGULATOR, GNTR FAMILY"/>
    <property type="match status" value="1"/>
</dbReference>
<dbReference type="InterPro" id="IPR036390">
    <property type="entry name" value="WH_DNA-bd_sf"/>
</dbReference>
<dbReference type="Gene3D" id="1.20.120.530">
    <property type="entry name" value="GntR ligand-binding domain-like"/>
    <property type="match status" value="1"/>
</dbReference>
<keyword evidence="6" id="KW-1185">Reference proteome</keyword>
<accession>A0A3G8YJ35</accession>
<keyword evidence="1" id="KW-0805">Transcription regulation</keyword>
<dbReference type="PRINTS" id="PR00035">
    <property type="entry name" value="HTHGNTR"/>
</dbReference>
<evidence type="ECO:0000313" key="5">
    <source>
        <dbReference type="EMBL" id="AZI44925.1"/>
    </source>
</evidence>
<dbReference type="SMART" id="SM00895">
    <property type="entry name" value="FCD"/>
    <property type="match status" value="1"/>
</dbReference>
<dbReference type="InterPro" id="IPR011711">
    <property type="entry name" value="GntR_C"/>
</dbReference>
<evidence type="ECO:0000259" key="4">
    <source>
        <dbReference type="PROSITE" id="PS50949"/>
    </source>
</evidence>
<protein>
    <submittedName>
        <fullName evidence="5">FadR family transcriptional regulator</fullName>
    </submittedName>
</protein>
<dbReference type="PROSITE" id="PS50949">
    <property type="entry name" value="HTH_GNTR"/>
    <property type="match status" value="1"/>
</dbReference>
<dbReference type="Pfam" id="PF00392">
    <property type="entry name" value="GntR"/>
    <property type="match status" value="1"/>
</dbReference>
<keyword evidence="3" id="KW-0804">Transcription</keyword>
<proteinExistence type="predicted"/>
<evidence type="ECO:0000313" key="6">
    <source>
        <dbReference type="Proteomes" id="UP000276417"/>
    </source>
</evidence>
<dbReference type="SUPFAM" id="SSF46785">
    <property type="entry name" value="Winged helix' DNA-binding domain"/>
    <property type="match status" value="1"/>
</dbReference>
<keyword evidence="5" id="KW-0614">Plasmid</keyword>
<dbReference type="Proteomes" id="UP000276417">
    <property type="component" value="Plasmid unnamed2"/>
</dbReference>
<organism evidence="5 6">
    <name type="scientific">Deinococcus psychrotolerans</name>
    <dbReference type="NCBI Taxonomy" id="2489213"/>
    <lineage>
        <taxon>Bacteria</taxon>
        <taxon>Thermotogati</taxon>
        <taxon>Deinococcota</taxon>
        <taxon>Deinococci</taxon>
        <taxon>Deinococcales</taxon>
        <taxon>Deinococcaceae</taxon>
        <taxon>Deinococcus</taxon>
    </lineage>
</organism>
<dbReference type="InterPro" id="IPR008920">
    <property type="entry name" value="TF_FadR/GntR_C"/>
</dbReference>
<dbReference type="InterPro" id="IPR036388">
    <property type="entry name" value="WH-like_DNA-bd_sf"/>
</dbReference>
<dbReference type="CDD" id="cd07377">
    <property type="entry name" value="WHTH_GntR"/>
    <property type="match status" value="1"/>
</dbReference>
<geneLocation type="plasmid" evidence="5 6">
    <name>unnamed2</name>
</geneLocation>
<dbReference type="GO" id="GO:0003700">
    <property type="term" value="F:DNA-binding transcription factor activity"/>
    <property type="evidence" value="ECO:0007669"/>
    <property type="project" value="InterPro"/>
</dbReference>
<gene>
    <name evidence="5" type="ORF">EHF33_18640</name>
</gene>
<dbReference type="KEGG" id="dph:EHF33_18640"/>